<name>A0A6J5ZN64_9ZZZZ</name>
<accession>A0A6J5ZN64</accession>
<organism evidence="1">
    <name type="scientific">freshwater metagenome</name>
    <dbReference type="NCBI Taxonomy" id="449393"/>
    <lineage>
        <taxon>unclassified sequences</taxon>
        <taxon>metagenomes</taxon>
        <taxon>ecological metagenomes</taxon>
    </lineage>
</organism>
<dbReference type="AlphaFoldDB" id="A0A6J5ZN64"/>
<reference evidence="1" key="1">
    <citation type="submission" date="2020-05" db="EMBL/GenBank/DDBJ databases">
        <authorList>
            <person name="Chiriac C."/>
            <person name="Salcher M."/>
            <person name="Ghai R."/>
            <person name="Kavagutti S V."/>
        </authorList>
    </citation>
    <scope>NUCLEOTIDE SEQUENCE</scope>
</reference>
<sequence>MVTASLTPLADSPFARIQVVSSAVVLVSNSTVATPSASVEVGFEPGNDPVVGISTEPSAWDSAHDTDRPATFTSLLYMSCA</sequence>
<dbReference type="EMBL" id="CAESAJ010000129">
    <property type="protein sequence ID" value="CAB4342010.1"/>
    <property type="molecule type" value="Genomic_DNA"/>
</dbReference>
<protein>
    <submittedName>
        <fullName evidence="1">Unannotated protein</fullName>
    </submittedName>
</protein>
<proteinExistence type="predicted"/>
<gene>
    <name evidence="1" type="ORF">UFOPK3770_01042</name>
</gene>
<evidence type="ECO:0000313" key="1">
    <source>
        <dbReference type="EMBL" id="CAB4342010.1"/>
    </source>
</evidence>